<gene>
    <name evidence="9" type="ORF">BDV38DRAFT_269331</name>
</gene>
<dbReference type="InterPro" id="IPR051089">
    <property type="entry name" value="prtT"/>
</dbReference>
<evidence type="ECO:0000256" key="1">
    <source>
        <dbReference type="ARBA" id="ARBA00004123"/>
    </source>
</evidence>
<keyword evidence="5" id="KW-0804">Transcription</keyword>
<dbReference type="AlphaFoldDB" id="A0A5N6T261"/>
<protein>
    <recommendedName>
        <fullName evidence="11">Transcription factor domain-containing protein</fullName>
    </recommendedName>
</protein>
<evidence type="ECO:0000256" key="8">
    <source>
        <dbReference type="SAM" id="Phobius"/>
    </source>
</evidence>
<keyword evidence="8" id="KW-1133">Transmembrane helix</keyword>
<evidence type="ECO:0000256" key="3">
    <source>
        <dbReference type="ARBA" id="ARBA00023015"/>
    </source>
</evidence>
<evidence type="ECO:0000256" key="2">
    <source>
        <dbReference type="ARBA" id="ARBA00022833"/>
    </source>
</evidence>
<evidence type="ECO:0000256" key="5">
    <source>
        <dbReference type="ARBA" id="ARBA00023163"/>
    </source>
</evidence>
<dbReference type="EMBL" id="ML743562">
    <property type="protein sequence ID" value="KAE8140370.1"/>
    <property type="molecule type" value="Genomic_DNA"/>
</dbReference>
<evidence type="ECO:0008006" key="11">
    <source>
        <dbReference type="Google" id="ProtNLM"/>
    </source>
</evidence>
<keyword evidence="6" id="KW-0539">Nucleus</keyword>
<accession>A0A5N6T261</accession>
<evidence type="ECO:0000256" key="4">
    <source>
        <dbReference type="ARBA" id="ARBA00023125"/>
    </source>
</evidence>
<proteinExistence type="predicted"/>
<dbReference type="GO" id="GO:0000981">
    <property type="term" value="F:DNA-binding transcription factor activity, RNA polymerase II-specific"/>
    <property type="evidence" value="ECO:0007669"/>
    <property type="project" value="TreeGrafter"/>
</dbReference>
<sequence length="651" mass="71361">MLAGKKDKRKGLEKALHQIEQAIKRPKSDASESDAAQKIISSLQDLLNRTQGNQLYSETDELSEDTDRPHGPHSPHGVDTGDSLSLDDAENPLQLLARASDLQLPPAEVRSFHGRHPLEPSQPAALPQNNNAEDDSSTAKLFFVPVKSNLDLGPDMDPIELGLVTPDEASSLFAFFYQDLAHTRWGLDPVIHTASFVRSQSAFLFTSIMAAAALFLPSAAALSKRLSRHCKSLAQMVTTKRFRSVEIVLAFMVNVPWMAHGNYLGDDDTCSYIAMALAIALDLSLNKVVLPSTSFDHGVIRRLARADCIDAKRALHMDGFDNADPISEWGQRLLRRRERTWIALFVLERGSWEKLHCSPDFSHHARDGPMISMAALRRNLKVKSSCDNYQITDAGSEAAQSIKTTIESFYDRCLVLGGELIQGKAYSLPPYVEILVTHTRLSTYGGVINHPTAPLEVKRFFRAAGLSSALNVMRAAIQGESRLKSMPNNTVIMIAFAACSALSLSVVPTDTRSSLAPSVRNLIEETAGVLERIGATPSHRNGASVLYGRYLRELVRRGSENQNEPRIPAEATLRSPSAFGGFGNVPPLSQPSFSPLFWSEPLQFSAMSDGQIIDAVNRAGITFGTGVPDVPLDDLMSWDWLDIGNVTDFGF</sequence>
<keyword evidence="4" id="KW-0238">DNA-binding</keyword>
<reference evidence="9 10" key="1">
    <citation type="submission" date="2019-04" db="EMBL/GenBank/DDBJ databases">
        <title>Friends and foes A comparative genomics study of 23 Aspergillus species from section Flavi.</title>
        <authorList>
            <consortium name="DOE Joint Genome Institute"/>
            <person name="Kjaerbolling I."/>
            <person name="Vesth T."/>
            <person name="Frisvad J.C."/>
            <person name="Nybo J.L."/>
            <person name="Theobald S."/>
            <person name="Kildgaard S."/>
            <person name="Isbrandt T."/>
            <person name="Kuo A."/>
            <person name="Sato A."/>
            <person name="Lyhne E.K."/>
            <person name="Kogle M.E."/>
            <person name="Wiebenga A."/>
            <person name="Kun R.S."/>
            <person name="Lubbers R.J."/>
            <person name="Makela M.R."/>
            <person name="Barry K."/>
            <person name="Chovatia M."/>
            <person name="Clum A."/>
            <person name="Daum C."/>
            <person name="Haridas S."/>
            <person name="He G."/>
            <person name="LaButti K."/>
            <person name="Lipzen A."/>
            <person name="Mondo S."/>
            <person name="Riley R."/>
            <person name="Salamov A."/>
            <person name="Simmons B.A."/>
            <person name="Magnuson J.K."/>
            <person name="Henrissat B."/>
            <person name="Mortensen U.H."/>
            <person name="Larsen T.O."/>
            <person name="Devries R.P."/>
            <person name="Grigoriev I.V."/>
            <person name="Machida M."/>
            <person name="Baker S.E."/>
            <person name="Andersen M.R."/>
        </authorList>
    </citation>
    <scope>NUCLEOTIDE SEQUENCE [LARGE SCALE GENOMIC DNA]</scope>
    <source>
        <strain evidence="9 10">CBS 117625</strain>
    </source>
</reference>
<keyword evidence="8" id="KW-0812">Transmembrane</keyword>
<dbReference type="Proteomes" id="UP000325672">
    <property type="component" value="Unassembled WGS sequence"/>
</dbReference>
<keyword evidence="8" id="KW-0472">Membrane</keyword>
<dbReference type="PANTHER" id="PTHR31845:SF17">
    <property type="entry name" value="ZN(II)2CYS6 TRANSCRIPTION FACTOR (EUROFUNG)"/>
    <property type="match status" value="1"/>
</dbReference>
<feature type="region of interest" description="Disordered" evidence="7">
    <location>
        <begin position="50"/>
        <end position="87"/>
    </location>
</feature>
<keyword evidence="3" id="KW-0805">Transcription regulation</keyword>
<evidence type="ECO:0000313" key="9">
    <source>
        <dbReference type="EMBL" id="KAE8140370.1"/>
    </source>
</evidence>
<evidence type="ECO:0000256" key="6">
    <source>
        <dbReference type="ARBA" id="ARBA00023242"/>
    </source>
</evidence>
<keyword evidence="2" id="KW-0862">Zinc</keyword>
<dbReference type="PANTHER" id="PTHR31845">
    <property type="entry name" value="FINGER DOMAIN PROTEIN, PUTATIVE-RELATED"/>
    <property type="match status" value="1"/>
</dbReference>
<organism evidence="9 10">
    <name type="scientific">Aspergillus pseudotamarii</name>
    <dbReference type="NCBI Taxonomy" id="132259"/>
    <lineage>
        <taxon>Eukaryota</taxon>
        <taxon>Fungi</taxon>
        <taxon>Dikarya</taxon>
        <taxon>Ascomycota</taxon>
        <taxon>Pezizomycotina</taxon>
        <taxon>Eurotiomycetes</taxon>
        <taxon>Eurotiomycetidae</taxon>
        <taxon>Eurotiales</taxon>
        <taxon>Aspergillaceae</taxon>
        <taxon>Aspergillus</taxon>
        <taxon>Aspergillus subgen. Circumdati</taxon>
    </lineage>
</organism>
<evidence type="ECO:0000256" key="7">
    <source>
        <dbReference type="SAM" id="MobiDB-lite"/>
    </source>
</evidence>
<dbReference type="OrthoDB" id="3429912at2759"/>
<keyword evidence="10" id="KW-1185">Reference proteome</keyword>
<name>A0A5N6T261_ASPPS</name>
<dbReference type="GO" id="GO:0005634">
    <property type="term" value="C:nucleus"/>
    <property type="evidence" value="ECO:0007669"/>
    <property type="project" value="UniProtKB-SubCell"/>
</dbReference>
<dbReference type="RefSeq" id="XP_031916433.1">
    <property type="nucleotide sequence ID" value="XM_032056953.1"/>
</dbReference>
<dbReference type="GO" id="GO:0000976">
    <property type="term" value="F:transcription cis-regulatory region binding"/>
    <property type="evidence" value="ECO:0007669"/>
    <property type="project" value="TreeGrafter"/>
</dbReference>
<feature type="transmembrane region" description="Helical" evidence="8">
    <location>
        <begin position="202"/>
        <end position="222"/>
    </location>
</feature>
<comment type="subcellular location">
    <subcellularLocation>
        <location evidence="1">Nucleus</location>
    </subcellularLocation>
</comment>
<evidence type="ECO:0000313" key="10">
    <source>
        <dbReference type="Proteomes" id="UP000325672"/>
    </source>
</evidence>
<dbReference type="GeneID" id="43641163"/>
<feature type="region of interest" description="Disordered" evidence="7">
    <location>
        <begin position="112"/>
        <end position="134"/>
    </location>
</feature>